<dbReference type="NCBIfam" id="NF040466">
    <property type="entry name" value="ydjY_domain"/>
    <property type="match status" value="1"/>
</dbReference>
<evidence type="ECO:0000313" key="3">
    <source>
        <dbReference type="Proteomes" id="UP000676194"/>
    </source>
</evidence>
<accession>A0A8E6B681</accession>
<dbReference type="InterPro" id="IPR047750">
    <property type="entry name" value="YdjY-like"/>
</dbReference>
<protein>
    <submittedName>
        <fullName evidence="2">Uncharacterized protein</fullName>
    </submittedName>
</protein>
<dbReference type="EMBL" id="CP074694">
    <property type="protein sequence ID" value="QVL31911.1"/>
    <property type="molecule type" value="Genomic_DNA"/>
</dbReference>
<feature type="region of interest" description="Disordered" evidence="1">
    <location>
        <begin position="29"/>
        <end position="85"/>
    </location>
</feature>
<dbReference type="RefSeq" id="WP_213496362.1">
    <property type="nucleotide sequence ID" value="NZ_CP074694.1"/>
</dbReference>
<gene>
    <name evidence="2" type="ORF">KIH39_24245</name>
</gene>
<sequence>MRCLSLTMAILILLSSGCDDVKVAQGKIKPNLASAPPQEAEDASKSGSVDTQGPTAAKPRPARFEKEEETPAEKDPPIPEGAKPLNKNKTLYFETLKDGTRRVHLLSTVVLREGPLEVFLCKYQTKEHESIVDCDVDAREVHMALVAAKAVPGTPVKFSPKYTPATGSRIKVTMTYYFNGKLLNKDARYWIKDVRNKKELAHDWVFAGSRLENNPDNPQEKYYYANNGEIISLSNFPDSMLDLPIESTDKNNELMFEAWTERIPPKQTKVLITLEPVPAKR</sequence>
<name>A0A8E6B681_9BACT</name>
<organism evidence="2 3">
    <name type="scientific">Telmatocola sphagniphila</name>
    <dbReference type="NCBI Taxonomy" id="1123043"/>
    <lineage>
        <taxon>Bacteria</taxon>
        <taxon>Pseudomonadati</taxon>
        <taxon>Planctomycetota</taxon>
        <taxon>Planctomycetia</taxon>
        <taxon>Gemmatales</taxon>
        <taxon>Gemmataceae</taxon>
    </lineage>
</organism>
<dbReference type="PROSITE" id="PS51257">
    <property type="entry name" value="PROKAR_LIPOPROTEIN"/>
    <property type="match status" value="1"/>
</dbReference>
<feature type="compositionally biased region" description="Polar residues" evidence="1">
    <location>
        <begin position="45"/>
        <end position="54"/>
    </location>
</feature>
<dbReference type="Proteomes" id="UP000676194">
    <property type="component" value="Chromosome"/>
</dbReference>
<dbReference type="AlphaFoldDB" id="A0A8E6B681"/>
<dbReference type="KEGG" id="tsph:KIH39_24245"/>
<evidence type="ECO:0000256" key="1">
    <source>
        <dbReference type="SAM" id="MobiDB-lite"/>
    </source>
</evidence>
<feature type="compositionally biased region" description="Basic and acidic residues" evidence="1">
    <location>
        <begin position="62"/>
        <end position="77"/>
    </location>
</feature>
<reference evidence="2" key="1">
    <citation type="submission" date="2021-05" db="EMBL/GenBank/DDBJ databases">
        <title>Complete genome sequence of the cellulolytic planctomycete Telmatocola sphagniphila SP2T and characterization of the first cellulase from planctomycetes.</title>
        <authorList>
            <person name="Rakitin A.L."/>
            <person name="Beletsky A.V."/>
            <person name="Naumoff D.G."/>
            <person name="Kulichevskaya I.S."/>
            <person name="Mardanov A.V."/>
            <person name="Ravin N.V."/>
            <person name="Dedysh S.N."/>
        </authorList>
    </citation>
    <scope>NUCLEOTIDE SEQUENCE</scope>
    <source>
        <strain evidence="2">SP2T</strain>
    </source>
</reference>
<proteinExistence type="predicted"/>
<evidence type="ECO:0000313" key="2">
    <source>
        <dbReference type="EMBL" id="QVL31911.1"/>
    </source>
</evidence>
<keyword evidence="3" id="KW-1185">Reference proteome</keyword>